<feature type="signal peptide" evidence="5">
    <location>
        <begin position="1"/>
        <end position="22"/>
    </location>
</feature>
<dbReference type="Gene3D" id="3.30.560.10">
    <property type="entry name" value="Glucose Oxidase, domain 3"/>
    <property type="match status" value="1"/>
</dbReference>
<dbReference type="AlphaFoldDB" id="A0A023G753"/>
<keyword evidence="4" id="KW-0274">FAD</keyword>
<evidence type="ECO:0000313" key="7">
    <source>
        <dbReference type="EMBL" id="JAC28705.1"/>
    </source>
</evidence>
<keyword evidence="5" id="KW-0732">Signal</keyword>
<dbReference type="Gene3D" id="3.50.50.60">
    <property type="entry name" value="FAD/NAD(P)-binding domain"/>
    <property type="match status" value="1"/>
</dbReference>
<feature type="domain" description="Glucose-methanol-choline oxidoreductase N-terminal" evidence="6">
    <location>
        <begin position="35"/>
        <end position="224"/>
    </location>
</feature>
<keyword evidence="3" id="KW-0285">Flavoprotein</keyword>
<evidence type="ECO:0000256" key="2">
    <source>
        <dbReference type="ARBA" id="ARBA00010790"/>
    </source>
</evidence>
<dbReference type="GO" id="GO:0050660">
    <property type="term" value="F:flavin adenine dinucleotide binding"/>
    <property type="evidence" value="ECO:0007669"/>
    <property type="project" value="InterPro"/>
</dbReference>
<dbReference type="SUPFAM" id="SSF51905">
    <property type="entry name" value="FAD/NAD(P)-binding domain"/>
    <property type="match status" value="1"/>
</dbReference>
<reference evidence="7" key="1">
    <citation type="submission" date="2014-03" db="EMBL/GenBank/DDBJ databases">
        <title>The sialotranscriptome of Amblyomma triste, Amblyomma parvum and Amblyomma cajennense ticks, uncovered by 454-based RNA-seq.</title>
        <authorList>
            <person name="Garcia G.R."/>
            <person name="Gardinassi L.G."/>
            <person name="Ribeiro J.M."/>
            <person name="Anatriello E."/>
            <person name="Ferreira B.R."/>
            <person name="Moreira H.N."/>
            <person name="Mafra C."/>
            <person name="Olegario M.M."/>
            <person name="Szabo P.J."/>
            <person name="Miranda-Santos I.K."/>
            <person name="Maruyama S.R."/>
        </authorList>
    </citation>
    <scope>NUCLEOTIDE SEQUENCE</scope>
    <source>
        <strain evidence="7">Mato Grasso do Sul</strain>
        <tissue evidence="7">Salivary glands</tissue>
    </source>
</reference>
<proteinExistence type="evidence at transcript level"/>
<evidence type="ECO:0000256" key="4">
    <source>
        <dbReference type="ARBA" id="ARBA00022827"/>
    </source>
</evidence>
<evidence type="ECO:0000256" key="3">
    <source>
        <dbReference type="ARBA" id="ARBA00022630"/>
    </source>
</evidence>
<sequence length="256" mass="28758">MSFCMVILIVIVIYLSGYPTSAAPERTAQQLLECYDYIIVGAGSAGSVMANRLAKEGKYSVLLLEAGGEMTNELYVPFFAPFSANENNSWGYETTPQTYALWDFPGNMAPLTQGKVMGGTSSLNSMNYVRGSKHDFNNWEKEYKANGWNYNEVLDYFKEIENFGVTDVPQQEVEKYHGKNGETPVNYPGYFTPLSNYFLQSCSQSGYTKVDYNGEKHSGSARTAWKCSHPRGVGMPLQTYRCTQPKPHPGDWERLL</sequence>
<organism evidence="7">
    <name type="scientific">Amblyomma triste</name>
    <name type="common">Neotropical tick</name>
    <dbReference type="NCBI Taxonomy" id="251400"/>
    <lineage>
        <taxon>Eukaryota</taxon>
        <taxon>Metazoa</taxon>
        <taxon>Ecdysozoa</taxon>
        <taxon>Arthropoda</taxon>
        <taxon>Chelicerata</taxon>
        <taxon>Arachnida</taxon>
        <taxon>Acari</taxon>
        <taxon>Parasitiformes</taxon>
        <taxon>Ixodida</taxon>
        <taxon>Ixodoidea</taxon>
        <taxon>Ixodidae</taxon>
        <taxon>Amblyomminae</taxon>
        <taxon>Amblyomma</taxon>
    </lineage>
</organism>
<accession>A0A023G753</accession>
<dbReference type="GO" id="GO:0016614">
    <property type="term" value="F:oxidoreductase activity, acting on CH-OH group of donors"/>
    <property type="evidence" value="ECO:0007669"/>
    <property type="project" value="InterPro"/>
</dbReference>
<comment type="similarity">
    <text evidence="2">Belongs to the GMC oxidoreductase family.</text>
</comment>
<dbReference type="PANTHER" id="PTHR11552:SF147">
    <property type="entry name" value="CHOLINE DEHYDROGENASE, MITOCHONDRIAL"/>
    <property type="match status" value="1"/>
</dbReference>
<dbReference type="InterPro" id="IPR012132">
    <property type="entry name" value="GMC_OxRdtase"/>
</dbReference>
<feature type="chain" id="PRO_5001521735" evidence="5">
    <location>
        <begin position="23"/>
        <end position="256"/>
    </location>
</feature>
<evidence type="ECO:0000259" key="6">
    <source>
        <dbReference type="Pfam" id="PF00732"/>
    </source>
</evidence>
<evidence type="ECO:0000256" key="1">
    <source>
        <dbReference type="ARBA" id="ARBA00001974"/>
    </source>
</evidence>
<dbReference type="EMBL" id="GBBM01006713">
    <property type="protein sequence ID" value="JAC28705.1"/>
    <property type="molecule type" value="mRNA"/>
</dbReference>
<protein>
    <submittedName>
        <fullName evidence="7">Putative conserved secreted protein</fullName>
    </submittedName>
</protein>
<comment type="cofactor">
    <cofactor evidence="1">
        <name>FAD</name>
        <dbReference type="ChEBI" id="CHEBI:57692"/>
    </cofactor>
</comment>
<dbReference type="Pfam" id="PF00732">
    <property type="entry name" value="GMC_oxred_N"/>
    <property type="match status" value="1"/>
</dbReference>
<evidence type="ECO:0000256" key="5">
    <source>
        <dbReference type="SAM" id="SignalP"/>
    </source>
</evidence>
<dbReference type="PANTHER" id="PTHR11552">
    <property type="entry name" value="GLUCOSE-METHANOL-CHOLINE GMC OXIDOREDUCTASE"/>
    <property type="match status" value="1"/>
</dbReference>
<dbReference type="InterPro" id="IPR036188">
    <property type="entry name" value="FAD/NAD-bd_sf"/>
</dbReference>
<dbReference type="InterPro" id="IPR000172">
    <property type="entry name" value="GMC_OxRdtase_N"/>
</dbReference>
<name>A0A023G753_AMBTT</name>